<protein>
    <submittedName>
        <fullName evidence="1">Uncharacterized protein</fullName>
    </submittedName>
</protein>
<dbReference type="EMBL" id="CVMT01000001">
    <property type="protein sequence ID" value="CRG84677.1"/>
    <property type="molecule type" value="Genomic_DNA"/>
</dbReference>
<dbReference type="InterPro" id="IPR036318">
    <property type="entry name" value="FAD-bd_PCMH-like_sf"/>
</dbReference>
<dbReference type="OrthoDB" id="2151789at2759"/>
<sequence length="137" mass="15014">MGHLLFLPFSPNTEIILLTTLPITQLVLQGSAEFDELNSSYLSVLDNDITPECIFRPKTMEGVSTFLQTTGSFAGSEGVRLEIRGGGQQPLPVCANIENNITLDLRLLTGVEVKDDIVSIAAGERWENAYDAGRYRP</sequence>
<dbReference type="Proteomes" id="UP000054383">
    <property type="component" value="Unassembled WGS sequence"/>
</dbReference>
<name>A0A0U1LQP9_TALIS</name>
<keyword evidence="2" id="KW-1185">Reference proteome</keyword>
<accession>A0A0U1LQP9</accession>
<dbReference type="GO" id="GO:0050660">
    <property type="term" value="F:flavin adenine dinucleotide binding"/>
    <property type="evidence" value="ECO:0007669"/>
    <property type="project" value="InterPro"/>
</dbReference>
<organism evidence="1 2">
    <name type="scientific">Talaromyces islandicus</name>
    <name type="common">Penicillium islandicum</name>
    <dbReference type="NCBI Taxonomy" id="28573"/>
    <lineage>
        <taxon>Eukaryota</taxon>
        <taxon>Fungi</taxon>
        <taxon>Dikarya</taxon>
        <taxon>Ascomycota</taxon>
        <taxon>Pezizomycotina</taxon>
        <taxon>Eurotiomycetes</taxon>
        <taxon>Eurotiomycetidae</taxon>
        <taxon>Eurotiales</taxon>
        <taxon>Trichocomaceae</taxon>
        <taxon>Talaromyces</taxon>
        <taxon>Talaromyces sect. Islandici</taxon>
    </lineage>
</organism>
<dbReference type="STRING" id="28573.A0A0U1LQP9"/>
<evidence type="ECO:0000313" key="1">
    <source>
        <dbReference type="EMBL" id="CRG84677.1"/>
    </source>
</evidence>
<proteinExistence type="predicted"/>
<dbReference type="InterPro" id="IPR016169">
    <property type="entry name" value="FAD-bd_PCMH_sub2"/>
</dbReference>
<dbReference type="AlphaFoldDB" id="A0A0U1LQP9"/>
<gene>
    <name evidence="1" type="ORF">PISL3812_01931</name>
</gene>
<evidence type="ECO:0000313" key="2">
    <source>
        <dbReference type="Proteomes" id="UP000054383"/>
    </source>
</evidence>
<dbReference type="SUPFAM" id="SSF56176">
    <property type="entry name" value="FAD-binding/transporter-associated domain-like"/>
    <property type="match status" value="1"/>
</dbReference>
<dbReference type="Gene3D" id="3.30.465.10">
    <property type="match status" value="1"/>
</dbReference>
<reference evidence="1 2" key="1">
    <citation type="submission" date="2015-04" db="EMBL/GenBank/DDBJ databases">
        <authorList>
            <person name="Syromyatnikov M.Y."/>
            <person name="Popov V.N."/>
        </authorList>
    </citation>
    <scope>NUCLEOTIDE SEQUENCE [LARGE SCALE GENOMIC DNA]</scope>
    <source>
        <strain evidence="1">WF-38-12</strain>
    </source>
</reference>